<keyword evidence="1 5" id="KW-0637">Prenyltransferase</keyword>
<dbReference type="PANTHER" id="PTHR43374">
    <property type="entry name" value="FLAVIN PRENYLTRANSFERASE"/>
    <property type="match status" value="1"/>
</dbReference>
<feature type="domain" description="Flavoprotein" evidence="6">
    <location>
        <begin position="2"/>
        <end position="173"/>
    </location>
</feature>
<evidence type="ECO:0000256" key="3">
    <source>
        <dbReference type="ARBA" id="ARBA00022643"/>
    </source>
</evidence>
<organism evidence="7 8">
    <name type="scientific">Martelella alba</name>
    <dbReference type="NCBI Taxonomy" id="2590451"/>
    <lineage>
        <taxon>Bacteria</taxon>
        <taxon>Pseudomonadati</taxon>
        <taxon>Pseudomonadota</taxon>
        <taxon>Alphaproteobacteria</taxon>
        <taxon>Hyphomicrobiales</taxon>
        <taxon>Aurantimonadaceae</taxon>
        <taxon>Martelella</taxon>
    </lineage>
</organism>
<feature type="binding site" evidence="5">
    <location>
        <begin position="88"/>
        <end position="91"/>
    </location>
    <ligand>
        <name>FMN</name>
        <dbReference type="ChEBI" id="CHEBI:58210"/>
    </ligand>
</feature>
<dbReference type="Pfam" id="PF02441">
    <property type="entry name" value="Flavoprotein"/>
    <property type="match status" value="1"/>
</dbReference>
<keyword evidence="4 5" id="KW-0808">Transferase</keyword>
<reference evidence="7 8" key="1">
    <citation type="submission" date="2019-04" db="EMBL/GenBank/DDBJ databases">
        <authorList>
            <person name="Li M."/>
            <person name="Gao C."/>
        </authorList>
    </citation>
    <scope>NUCLEOTIDE SEQUENCE [LARGE SCALE GENOMIC DNA]</scope>
    <source>
        <strain evidence="7 8">BGMRC 2031</strain>
    </source>
</reference>
<proteinExistence type="inferred from homology"/>
<feature type="binding site" evidence="5">
    <location>
        <position position="37"/>
    </location>
    <ligand>
        <name>FMN</name>
        <dbReference type="ChEBI" id="CHEBI:58210"/>
    </ligand>
</feature>
<dbReference type="NCBIfam" id="NF004685">
    <property type="entry name" value="PRK06029.1"/>
    <property type="match status" value="1"/>
</dbReference>
<evidence type="ECO:0000256" key="5">
    <source>
        <dbReference type="HAMAP-Rule" id="MF_01984"/>
    </source>
</evidence>
<keyword evidence="8" id="KW-1185">Reference proteome</keyword>
<dbReference type="EC" id="2.5.1.129" evidence="5"/>
<evidence type="ECO:0000256" key="1">
    <source>
        <dbReference type="ARBA" id="ARBA00022602"/>
    </source>
</evidence>
<dbReference type="SUPFAM" id="SSF52507">
    <property type="entry name" value="Homo-oligomeric flavin-containing Cys decarboxylases, HFCD"/>
    <property type="match status" value="1"/>
</dbReference>
<dbReference type="Proteomes" id="UP000305202">
    <property type="component" value="Unassembled WGS sequence"/>
</dbReference>
<evidence type="ECO:0000259" key="6">
    <source>
        <dbReference type="Pfam" id="PF02441"/>
    </source>
</evidence>
<dbReference type="InterPro" id="IPR004507">
    <property type="entry name" value="UbiX-like"/>
</dbReference>
<dbReference type="EMBL" id="SZPQ01000037">
    <property type="protein sequence ID" value="TKI03839.1"/>
    <property type="molecule type" value="Genomic_DNA"/>
</dbReference>
<keyword evidence="2 5" id="KW-0285">Flavoprotein</keyword>
<sequence>MKRLIVGMTGASGAIYGVRLLEVLRQVPEVETHLVLSNAARQTLALESDYNVRDLQALADVTHDCRDIAASISSGSFKTAGMAVVPCSMKTLSAIVNSYTDGLLARAADVALKERRTLVLCVRETPLHLGHLRLMTAAAEMGAIIMPPVPAFYHRPSSLTEVIDQTVNRVLDQFDIALPQDLFQRWQGGHH</sequence>
<comment type="caution">
    <text evidence="7">The sequence shown here is derived from an EMBL/GenBank/DDBJ whole genome shotgun (WGS) entry which is preliminary data.</text>
</comment>
<dbReference type="NCBIfam" id="TIGR00421">
    <property type="entry name" value="ubiX_pad"/>
    <property type="match status" value="1"/>
</dbReference>
<comment type="caution">
    <text evidence="5">Lacks conserved residue(s) required for the propagation of feature annotation.</text>
</comment>
<dbReference type="InterPro" id="IPR036551">
    <property type="entry name" value="Flavin_trans-like"/>
</dbReference>
<dbReference type="Gene3D" id="3.40.50.1950">
    <property type="entry name" value="Flavin prenyltransferase-like"/>
    <property type="match status" value="1"/>
</dbReference>
<feature type="binding site" evidence="5">
    <location>
        <position position="153"/>
    </location>
    <ligand>
        <name>dimethylallyl phosphate</name>
        <dbReference type="ChEBI" id="CHEBI:88052"/>
    </ligand>
</feature>
<comment type="similarity">
    <text evidence="5">Belongs to the UbiX/PAD1 family.</text>
</comment>
<evidence type="ECO:0000256" key="4">
    <source>
        <dbReference type="ARBA" id="ARBA00022679"/>
    </source>
</evidence>
<feature type="binding site" evidence="5">
    <location>
        <position position="123"/>
    </location>
    <ligand>
        <name>FMN</name>
        <dbReference type="ChEBI" id="CHEBI:58210"/>
    </ligand>
</feature>
<feature type="binding site" evidence="5">
    <location>
        <begin position="10"/>
        <end position="12"/>
    </location>
    <ligand>
        <name>FMN</name>
        <dbReference type="ChEBI" id="CHEBI:58210"/>
    </ligand>
</feature>
<dbReference type="InterPro" id="IPR003382">
    <property type="entry name" value="Flavoprotein"/>
</dbReference>
<gene>
    <name evidence="5" type="primary">ubiX</name>
    <name evidence="7" type="ORF">FCN80_20125</name>
</gene>
<protein>
    <recommendedName>
        <fullName evidence="5">Flavin prenyltransferase UbiX</fullName>
        <ecNumber evidence="5">2.5.1.129</ecNumber>
    </recommendedName>
</protein>
<keyword evidence="3 5" id="KW-0288">FMN</keyword>
<comment type="function">
    <text evidence="5">Flavin prenyltransferase that catalyzes the synthesis of the prenylated FMN cofactor (prenyl-FMN) for 4-hydroxy-3-polyprenylbenzoic acid decarboxylase UbiD. The prenyltransferase is metal-independent and links a dimethylallyl moiety from dimethylallyl monophosphate (DMAP) to the flavin N5 and C6 atoms of FMN.</text>
</comment>
<dbReference type="HAMAP" id="MF_01984">
    <property type="entry name" value="ubiX_pad"/>
    <property type="match status" value="1"/>
</dbReference>
<evidence type="ECO:0000256" key="2">
    <source>
        <dbReference type="ARBA" id="ARBA00022630"/>
    </source>
</evidence>
<accession>A0ABY2SFN9</accession>
<feature type="binding site" evidence="5">
    <location>
        <position position="169"/>
    </location>
    <ligand>
        <name>dimethylallyl phosphate</name>
        <dbReference type="ChEBI" id="CHEBI:88052"/>
    </ligand>
</feature>
<comment type="catalytic activity">
    <reaction evidence="5">
        <text>dimethylallyl phosphate + FMNH2 = prenylated FMNH2 + phosphate</text>
        <dbReference type="Rhea" id="RHEA:37743"/>
        <dbReference type="ChEBI" id="CHEBI:43474"/>
        <dbReference type="ChEBI" id="CHEBI:57618"/>
        <dbReference type="ChEBI" id="CHEBI:87467"/>
        <dbReference type="ChEBI" id="CHEBI:88052"/>
        <dbReference type="EC" id="2.5.1.129"/>
    </reaction>
</comment>
<evidence type="ECO:0000313" key="7">
    <source>
        <dbReference type="EMBL" id="TKI03839.1"/>
    </source>
</evidence>
<name>A0ABY2SFN9_9HYPH</name>
<dbReference type="PANTHER" id="PTHR43374:SF1">
    <property type="entry name" value="FLAVIN PRENYLTRANSFERASE PAD1, MITOCHONDRIAL"/>
    <property type="match status" value="1"/>
</dbReference>
<evidence type="ECO:0000313" key="8">
    <source>
        <dbReference type="Proteomes" id="UP000305202"/>
    </source>
</evidence>